<dbReference type="PANTHER" id="PTHR12059">
    <property type="entry name" value="RIBOSOMAL PROTEIN L23-RELATED"/>
    <property type="match status" value="1"/>
</dbReference>
<reference evidence="5 6" key="1">
    <citation type="submission" date="2017-12" db="EMBL/GenBank/DDBJ databases">
        <title>Genome Sequence of a Multidrug-Resistant Candida haemulonii Isolate from a Patient with Chronic Leg Ulcers in Israel.</title>
        <authorList>
            <person name="Chow N.A."/>
            <person name="Gade L."/>
            <person name="Batra D."/>
            <person name="Rowe L.A."/>
            <person name="Ben-Ami R."/>
            <person name="Loparev V.N."/>
            <person name="Litvintseva A.P."/>
        </authorList>
    </citation>
    <scope>NUCLEOTIDE SEQUENCE [LARGE SCALE GENOMIC DNA]</scope>
    <source>
        <strain evidence="5 6">B11899</strain>
    </source>
</reference>
<dbReference type="Proteomes" id="UP000244309">
    <property type="component" value="Unassembled WGS sequence"/>
</dbReference>
<dbReference type="VEuPathDB" id="FungiDB:CXQ85_001247"/>
<dbReference type="Pfam" id="PF00276">
    <property type="entry name" value="Ribosomal_L23"/>
    <property type="match status" value="1"/>
</dbReference>
<name>A0A2V1AME7_9ASCO</name>
<dbReference type="Gene3D" id="3.30.70.330">
    <property type="match status" value="1"/>
</dbReference>
<accession>A0A2V1AME7</accession>
<dbReference type="InterPro" id="IPR012678">
    <property type="entry name" value="Ribosomal_uL23/eL15/eS24_sf"/>
</dbReference>
<protein>
    <recommendedName>
        <fullName evidence="4">Large ribosomal subunit protein uL23m</fullName>
    </recommendedName>
</protein>
<dbReference type="OrthoDB" id="275582at2759"/>
<dbReference type="GO" id="GO:0005762">
    <property type="term" value="C:mitochondrial large ribosomal subunit"/>
    <property type="evidence" value="ECO:0007669"/>
    <property type="project" value="TreeGrafter"/>
</dbReference>
<evidence type="ECO:0000256" key="3">
    <source>
        <dbReference type="ARBA" id="ARBA00023274"/>
    </source>
</evidence>
<dbReference type="GO" id="GO:0003735">
    <property type="term" value="F:structural constituent of ribosome"/>
    <property type="evidence" value="ECO:0007669"/>
    <property type="project" value="InterPro"/>
</dbReference>
<dbReference type="InterPro" id="IPR012677">
    <property type="entry name" value="Nucleotide-bd_a/b_plait_sf"/>
</dbReference>
<keyword evidence="3" id="KW-0687">Ribonucleoprotein</keyword>
<keyword evidence="2" id="KW-0689">Ribosomal protein</keyword>
<dbReference type="SUPFAM" id="SSF54189">
    <property type="entry name" value="Ribosomal proteins S24e, L23 and L15e"/>
    <property type="match status" value="1"/>
</dbReference>
<proteinExistence type="inferred from homology"/>
<gene>
    <name evidence="5" type="ORF">CXQ85_001247</name>
</gene>
<keyword evidence="6" id="KW-1185">Reference proteome</keyword>
<evidence type="ECO:0000256" key="2">
    <source>
        <dbReference type="ARBA" id="ARBA00022980"/>
    </source>
</evidence>
<evidence type="ECO:0000256" key="4">
    <source>
        <dbReference type="ARBA" id="ARBA00039977"/>
    </source>
</evidence>
<dbReference type="FunFam" id="3.30.70.330:FF:000614">
    <property type="entry name" value="Mrp20p"/>
    <property type="match status" value="1"/>
</dbReference>
<dbReference type="STRING" id="45357.A0A2V1AME7"/>
<comment type="caution">
    <text evidence="5">The sequence shown here is derived from an EMBL/GenBank/DDBJ whole genome shotgun (WGS) entry which is preliminary data.</text>
</comment>
<dbReference type="RefSeq" id="XP_025339895.1">
    <property type="nucleotide sequence ID" value="XM_025484964.1"/>
</dbReference>
<dbReference type="EMBL" id="PKFO01000001">
    <property type="protein sequence ID" value="PVH18955.1"/>
    <property type="molecule type" value="Genomic_DNA"/>
</dbReference>
<dbReference type="GeneID" id="37006578"/>
<organism evidence="5 6">
    <name type="scientific">Candidozyma haemuli</name>
    <dbReference type="NCBI Taxonomy" id="45357"/>
    <lineage>
        <taxon>Eukaryota</taxon>
        <taxon>Fungi</taxon>
        <taxon>Dikarya</taxon>
        <taxon>Ascomycota</taxon>
        <taxon>Saccharomycotina</taxon>
        <taxon>Pichiomycetes</taxon>
        <taxon>Metschnikowiaceae</taxon>
        <taxon>Candidozyma</taxon>
    </lineage>
</organism>
<comment type="similarity">
    <text evidence="1">Belongs to the universal ribosomal protein uL23 family.</text>
</comment>
<dbReference type="PANTHER" id="PTHR12059:SF5">
    <property type="entry name" value="LARGE RIBOSOMAL SUBUNIT PROTEIN UL23M"/>
    <property type="match status" value="1"/>
</dbReference>
<dbReference type="AlphaFoldDB" id="A0A2V1AME7"/>
<dbReference type="GO" id="GO:0032543">
    <property type="term" value="P:mitochondrial translation"/>
    <property type="evidence" value="ECO:0007669"/>
    <property type="project" value="TreeGrafter"/>
</dbReference>
<evidence type="ECO:0000313" key="6">
    <source>
        <dbReference type="Proteomes" id="UP000244309"/>
    </source>
</evidence>
<evidence type="ECO:0000313" key="5">
    <source>
        <dbReference type="EMBL" id="PVH18955.1"/>
    </source>
</evidence>
<dbReference type="InterPro" id="IPR013025">
    <property type="entry name" value="Ribosomal_uL23-like"/>
</dbReference>
<sequence>MNSLTRAMEGMALTAKRFVHHRMSPKAYPKVNVKDVELHPSRHGFRRKRKPLLSQTVKNTLFPSTVIKELYKKRGKPVPRKHRGNSDQIARRNYERFQEEVAMGLPHFKVGGKKVYFPKARVILLRPLAKHTPYQARFLVPRNFNKLDLRDYLWHVYGLRALNVTVQLAPASWRRGMNDYARHRSPQFKKMTIDMEEPFVWPDMTEDQKDPENLQERQQMSYKIRFEGESNKDMPVDAFEGLYNKPQLPNAFVSAKSQKALKAKVDHITTAEEHKSDRAAVAKLLNL</sequence>
<evidence type="ECO:0000256" key="1">
    <source>
        <dbReference type="ARBA" id="ARBA00006700"/>
    </source>
</evidence>